<dbReference type="Pfam" id="PF01425">
    <property type="entry name" value="Amidase"/>
    <property type="match status" value="1"/>
</dbReference>
<sequence length="444" mass="46830">MTEADWQRMTASDLGRAIEAGRLDPRDLTEGFLHAAQAHPDGARIYARLTPERARAEAAAAAGRARAGLRRNLLDGVPISWKDLFDTAGTATEAGSALLRGRVPARDAEALARAARAGLVCLGKTHMSELAFSGLGVNPVTATPPNRHDPDWAPGGSSSGAAASVAFGLAAAAVGSDTGGSVRVPAAWNDLVGLKTTAGLIPNDGVVPLSELFDTIGPLCRSVEDAARLTAIMARAKAPDLEGASLRGAVFAVDEGALLEGVEDAPRAAFEEALRRLERAGARIARLRLDHVAQALELSAPLFGAETWALWGERIARDGALMFEQIRARFESGREVNAADYLRARRRMEALRREHAARLAGHDALLAPTAPILPPSVSRLLSDGDYYRDRNLMALRNTRAGNLLGLCALSVPTGVPACGLMLMAAPRREGKLARLGVAVERALA</sequence>
<dbReference type="EMBL" id="FRDL01000005">
    <property type="protein sequence ID" value="SHN67299.1"/>
    <property type="molecule type" value="Genomic_DNA"/>
</dbReference>
<evidence type="ECO:0000259" key="1">
    <source>
        <dbReference type="Pfam" id="PF01425"/>
    </source>
</evidence>
<dbReference type="Gene3D" id="3.90.1300.10">
    <property type="entry name" value="Amidase signature (AS) domain"/>
    <property type="match status" value="1"/>
</dbReference>
<dbReference type="PANTHER" id="PTHR11895:SF176">
    <property type="entry name" value="AMIDASE AMID-RELATED"/>
    <property type="match status" value="1"/>
</dbReference>
<organism evidence="2 3">
    <name type="scientific">Oceanicella actignis</name>
    <dbReference type="NCBI Taxonomy" id="1189325"/>
    <lineage>
        <taxon>Bacteria</taxon>
        <taxon>Pseudomonadati</taxon>
        <taxon>Pseudomonadota</taxon>
        <taxon>Alphaproteobacteria</taxon>
        <taxon>Rhodobacterales</taxon>
        <taxon>Paracoccaceae</taxon>
        <taxon>Oceanicella</taxon>
    </lineage>
</organism>
<reference evidence="2 3" key="1">
    <citation type="submission" date="2016-12" db="EMBL/GenBank/DDBJ databases">
        <authorList>
            <person name="Song W.-J."/>
            <person name="Kurnit D.M."/>
        </authorList>
    </citation>
    <scope>NUCLEOTIDE SEQUENCE [LARGE SCALE GENOMIC DNA]</scope>
    <source>
        <strain evidence="2 3">CGMCC 1.10808</strain>
    </source>
</reference>
<dbReference type="SUPFAM" id="SSF75304">
    <property type="entry name" value="Amidase signature (AS) enzymes"/>
    <property type="match status" value="1"/>
</dbReference>
<dbReference type="STRING" id="1189325.SAMN04488119_10594"/>
<feature type="domain" description="Amidase" evidence="1">
    <location>
        <begin position="27"/>
        <end position="431"/>
    </location>
</feature>
<dbReference type="InterPro" id="IPR036928">
    <property type="entry name" value="AS_sf"/>
</dbReference>
<dbReference type="Proteomes" id="UP000184066">
    <property type="component" value="Unassembled WGS sequence"/>
</dbReference>
<dbReference type="InterPro" id="IPR000120">
    <property type="entry name" value="Amidase"/>
</dbReference>
<evidence type="ECO:0000313" key="3">
    <source>
        <dbReference type="Proteomes" id="UP000184066"/>
    </source>
</evidence>
<keyword evidence="2" id="KW-0808">Transferase</keyword>
<dbReference type="InterPro" id="IPR023631">
    <property type="entry name" value="Amidase_dom"/>
</dbReference>
<accession>A0A1M7T998</accession>
<keyword evidence="3" id="KW-1185">Reference proteome</keyword>
<name>A0A1M7T998_9RHOB</name>
<dbReference type="PROSITE" id="PS00571">
    <property type="entry name" value="AMIDASES"/>
    <property type="match status" value="1"/>
</dbReference>
<dbReference type="PANTHER" id="PTHR11895">
    <property type="entry name" value="TRANSAMIDASE"/>
    <property type="match status" value="1"/>
</dbReference>
<dbReference type="AlphaFoldDB" id="A0A1M7T998"/>
<protein>
    <submittedName>
        <fullName evidence="2">Aspartyl-tRNA(Asn)/glutamyl-tRNA(Gln) amidotransferase subunit A</fullName>
    </submittedName>
</protein>
<dbReference type="RefSeq" id="WP_245728502.1">
    <property type="nucleotide sequence ID" value="NZ_FOHL01000005.1"/>
</dbReference>
<dbReference type="GO" id="GO:0016740">
    <property type="term" value="F:transferase activity"/>
    <property type="evidence" value="ECO:0007669"/>
    <property type="project" value="UniProtKB-KW"/>
</dbReference>
<gene>
    <name evidence="2" type="ORF">SAMN05216200_10593</name>
</gene>
<dbReference type="InterPro" id="IPR020556">
    <property type="entry name" value="Amidase_CS"/>
</dbReference>
<proteinExistence type="predicted"/>
<evidence type="ECO:0000313" key="2">
    <source>
        <dbReference type="EMBL" id="SHN67299.1"/>
    </source>
</evidence>